<feature type="transmembrane region" description="Helical" evidence="1">
    <location>
        <begin position="35"/>
        <end position="56"/>
    </location>
</feature>
<keyword evidence="3" id="KW-1185">Reference proteome</keyword>
<organism evidence="2 3">
    <name type="scientific">Rhizosaccharibacter radicis</name>
    <dbReference type="NCBI Taxonomy" id="2782605"/>
    <lineage>
        <taxon>Bacteria</taxon>
        <taxon>Pseudomonadati</taxon>
        <taxon>Pseudomonadota</taxon>
        <taxon>Alphaproteobacteria</taxon>
        <taxon>Acetobacterales</taxon>
        <taxon>Acetobacteraceae</taxon>
        <taxon>Rhizosaccharibacter</taxon>
    </lineage>
</organism>
<accession>A0ABT1VTX4</accession>
<dbReference type="InterPro" id="IPR006750">
    <property type="entry name" value="YdcZ"/>
</dbReference>
<feature type="transmembrane region" description="Helical" evidence="1">
    <location>
        <begin position="71"/>
        <end position="91"/>
    </location>
</feature>
<reference evidence="2 3" key="1">
    <citation type="submission" date="2022-06" db="EMBL/GenBank/DDBJ databases">
        <title>Rhizosaccharibacter gen. nov. sp. nov. KSS12, endophytic bacteria isolated from sugarcane.</title>
        <authorList>
            <person name="Pitiwittayakul N."/>
        </authorList>
    </citation>
    <scope>NUCLEOTIDE SEQUENCE [LARGE SCALE GENOMIC DNA]</scope>
    <source>
        <strain evidence="2 3">KSS12</strain>
    </source>
</reference>
<keyword evidence="1" id="KW-0472">Membrane</keyword>
<dbReference type="PANTHER" id="PTHR34821">
    <property type="entry name" value="INNER MEMBRANE PROTEIN YDCZ"/>
    <property type="match status" value="1"/>
</dbReference>
<dbReference type="EMBL" id="JAMZEJ010000001">
    <property type="protein sequence ID" value="MCQ8239397.1"/>
    <property type="molecule type" value="Genomic_DNA"/>
</dbReference>
<evidence type="ECO:0000313" key="3">
    <source>
        <dbReference type="Proteomes" id="UP001524547"/>
    </source>
</evidence>
<dbReference type="PANTHER" id="PTHR34821:SF2">
    <property type="entry name" value="INNER MEMBRANE PROTEIN YDCZ"/>
    <property type="match status" value="1"/>
</dbReference>
<dbReference type="Proteomes" id="UP001524547">
    <property type="component" value="Unassembled WGS sequence"/>
</dbReference>
<protein>
    <submittedName>
        <fullName evidence="2">DMT family transporter</fullName>
    </submittedName>
</protein>
<feature type="transmembrane region" description="Helical" evidence="1">
    <location>
        <begin position="128"/>
        <end position="147"/>
    </location>
</feature>
<feature type="transmembrane region" description="Helical" evidence="1">
    <location>
        <begin position="98"/>
        <end position="122"/>
    </location>
</feature>
<evidence type="ECO:0000313" key="2">
    <source>
        <dbReference type="EMBL" id="MCQ8239397.1"/>
    </source>
</evidence>
<name>A0ABT1VTX4_9PROT</name>
<gene>
    <name evidence="2" type="ORF">NFI88_00895</name>
</gene>
<keyword evidence="1" id="KW-0812">Transmembrane</keyword>
<sequence length="148" mass="15388">MKLLLMYGVVVLAGVLNSIHSGTNAQLTRSLSQPWWCALIVCVISGLATAAGILITREPPPVLSAFAATPWWAWAGTVIAAVPIITTLYFAGPMGAAAYNGVVVTSTIVSSLLLDHLGAIGFTQHTAGLWRILGGALMIGGLTLICLF</sequence>
<feature type="transmembrane region" description="Helical" evidence="1">
    <location>
        <begin position="6"/>
        <end position="23"/>
    </location>
</feature>
<comment type="caution">
    <text evidence="2">The sequence shown here is derived from an EMBL/GenBank/DDBJ whole genome shotgun (WGS) entry which is preliminary data.</text>
</comment>
<dbReference type="Pfam" id="PF04657">
    <property type="entry name" value="DMT_YdcZ"/>
    <property type="match status" value="1"/>
</dbReference>
<keyword evidence="1" id="KW-1133">Transmembrane helix</keyword>
<dbReference type="RefSeq" id="WP_422918137.1">
    <property type="nucleotide sequence ID" value="NZ_JAMZEJ010000001.1"/>
</dbReference>
<proteinExistence type="predicted"/>
<evidence type="ECO:0000256" key="1">
    <source>
        <dbReference type="SAM" id="Phobius"/>
    </source>
</evidence>